<comment type="caution">
    <text evidence="1">The sequence shown here is derived from an EMBL/GenBank/DDBJ whole genome shotgun (WGS) entry which is preliminary data.</text>
</comment>
<protein>
    <submittedName>
        <fullName evidence="1">Uncharacterized protein</fullName>
    </submittedName>
</protein>
<dbReference type="Proteomes" id="UP001280121">
    <property type="component" value="Unassembled WGS sequence"/>
</dbReference>
<dbReference type="AlphaFoldDB" id="A0AAD9TDM0"/>
<accession>A0AAD9TDM0</accession>
<evidence type="ECO:0000313" key="2">
    <source>
        <dbReference type="Proteomes" id="UP001280121"/>
    </source>
</evidence>
<gene>
    <name evidence="1" type="ORF">Ddye_029001</name>
</gene>
<proteinExistence type="predicted"/>
<sequence length="116" mass="13587">MKDVFAIMDKALRPYNELKYNRHMEKLHNLYKNAFDYINVTGPHKWSHIHCPERRYMGANLDLASLCADYYKRQPLIDAYLVSIMPIGHPYSWVVPSDIVARVVLKVLNPISKRQA</sequence>
<organism evidence="1 2">
    <name type="scientific">Dipteronia dyeriana</name>
    <dbReference type="NCBI Taxonomy" id="168575"/>
    <lineage>
        <taxon>Eukaryota</taxon>
        <taxon>Viridiplantae</taxon>
        <taxon>Streptophyta</taxon>
        <taxon>Embryophyta</taxon>
        <taxon>Tracheophyta</taxon>
        <taxon>Spermatophyta</taxon>
        <taxon>Magnoliopsida</taxon>
        <taxon>eudicotyledons</taxon>
        <taxon>Gunneridae</taxon>
        <taxon>Pentapetalae</taxon>
        <taxon>rosids</taxon>
        <taxon>malvids</taxon>
        <taxon>Sapindales</taxon>
        <taxon>Sapindaceae</taxon>
        <taxon>Hippocastanoideae</taxon>
        <taxon>Acereae</taxon>
        <taxon>Dipteronia</taxon>
    </lineage>
</organism>
<dbReference type="EMBL" id="JANJYI010000009">
    <property type="protein sequence ID" value="KAK2634209.1"/>
    <property type="molecule type" value="Genomic_DNA"/>
</dbReference>
<keyword evidence="2" id="KW-1185">Reference proteome</keyword>
<name>A0AAD9TDM0_9ROSI</name>
<evidence type="ECO:0000313" key="1">
    <source>
        <dbReference type="EMBL" id="KAK2634209.1"/>
    </source>
</evidence>
<reference evidence="1" key="1">
    <citation type="journal article" date="2023" name="Plant J.">
        <title>Genome sequences and population genomics provide insights into the demographic history, inbreeding, and mutation load of two 'living fossil' tree species of Dipteronia.</title>
        <authorList>
            <person name="Feng Y."/>
            <person name="Comes H.P."/>
            <person name="Chen J."/>
            <person name="Zhu S."/>
            <person name="Lu R."/>
            <person name="Zhang X."/>
            <person name="Li P."/>
            <person name="Qiu J."/>
            <person name="Olsen K.M."/>
            <person name="Qiu Y."/>
        </authorList>
    </citation>
    <scope>NUCLEOTIDE SEQUENCE</scope>
    <source>
        <strain evidence="1">KIB01</strain>
    </source>
</reference>